<keyword evidence="1" id="KW-0812">Transmembrane</keyword>
<name>A0A8S3R561_MYTED</name>
<dbReference type="InterPro" id="IPR000608">
    <property type="entry name" value="UBC"/>
</dbReference>
<sequence length="328" mass="37467">MARTCAKDLHNLLRHLGKLSGGQASICDWDPDDCSTFQLEIALLGGLYASGKFKFTINICTENYPDIVPEIICTTPIYHPNIDTIENSFEDTNICVSLLDEWTEDNDLDDCVQALLFLFYNPNTEDPLCPLICPAITEDEFEDNVRRSLEGGDVEGQSFETNYGYIDNKIVKSADDNKEEIQIDDGKVFETADLQEKSEEIIAKHEKEVGDLNNNEGIQESNFEIAEARTDKTSNENANDDNEILTAGYLEPQDRQQKETKLSDQNDYKIKATTELQPRDQVSTFYTRYSKHPNNITPLYQTFGSLVPYPILISVMCTYFIRRVYKWR</sequence>
<evidence type="ECO:0000259" key="2">
    <source>
        <dbReference type="PROSITE" id="PS50127"/>
    </source>
</evidence>
<evidence type="ECO:0000313" key="4">
    <source>
        <dbReference type="Proteomes" id="UP000683360"/>
    </source>
</evidence>
<dbReference type="SMART" id="SM00212">
    <property type="entry name" value="UBCc"/>
    <property type="match status" value="1"/>
</dbReference>
<protein>
    <submittedName>
        <fullName evidence="3">UBE2M</fullName>
        <ecNumber evidence="3">2.3.2.34</ecNumber>
    </submittedName>
</protein>
<dbReference type="GO" id="GO:0061654">
    <property type="term" value="F:NEDD8 conjugating enzyme activity"/>
    <property type="evidence" value="ECO:0007669"/>
    <property type="project" value="UniProtKB-EC"/>
</dbReference>
<organism evidence="3 4">
    <name type="scientific">Mytilus edulis</name>
    <name type="common">Blue mussel</name>
    <dbReference type="NCBI Taxonomy" id="6550"/>
    <lineage>
        <taxon>Eukaryota</taxon>
        <taxon>Metazoa</taxon>
        <taxon>Spiralia</taxon>
        <taxon>Lophotrochozoa</taxon>
        <taxon>Mollusca</taxon>
        <taxon>Bivalvia</taxon>
        <taxon>Autobranchia</taxon>
        <taxon>Pteriomorphia</taxon>
        <taxon>Mytilida</taxon>
        <taxon>Mytiloidea</taxon>
        <taxon>Mytilidae</taxon>
        <taxon>Mytilinae</taxon>
        <taxon>Mytilus</taxon>
    </lineage>
</organism>
<proteinExistence type="predicted"/>
<keyword evidence="4" id="KW-1185">Reference proteome</keyword>
<dbReference type="PROSITE" id="PS50127">
    <property type="entry name" value="UBC_2"/>
    <property type="match status" value="1"/>
</dbReference>
<evidence type="ECO:0000256" key="1">
    <source>
        <dbReference type="SAM" id="Phobius"/>
    </source>
</evidence>
<reference evidence="3" key="1">
    <citation type="submission" date="2021-03" db="EMBL/GenBank/DDBJ databases">
        <authorList>
            <person name="Bekaert M."/>
        </authorList>
    </citation>
    <scope>NUCLEOTIDE SEQUENCE</scope>
</reference>
<dbReference type="Gene3D" id="3.10.110.10">
    <property type="entry name" value="Ubiquitin Conjugating Enzyme"/>
    <property type="match status" value="1"/>
</dbReference>
<dbReference type="EC" id="2.3.2.34" evidence="3"/>
<dbReference type="Proteomes" id="UP000683360">
    <property type="component" value="Unassembled WGS sequence"/>
</dbReference>
<keyword evidence="1" id="KW-0472">Membrane</keyword>
<dbReference type="SUPFAM" id="SSF54495">
    <property type="entry name" value="UBC-like"/>
    <property type="match status" value="1"/>
</dbReference>
<dbReference type="EMBL" id="CAJPWZ010000916">
    <property type="protein sequence ID" value="CAG2203210.1"/>
    <property type="molecule type" value="Genomic_DNA"/>
</dbReference>
<keyword evidence="3" id="KW-0808">Transferase</keyword>
<dbReference type="InterPro" id="IPR016135">
    <property type="entry name" value="UBQ-conjugating_enzyme/RWD"/>
</dbReference>
<dbReference type="OrthoDB" id="9978460at2759"/>
<dbReference type="PANTHER" id="PTHR24068">
    <property type="entry name" value="UBIQUITIN-CONJUGATING ENZYME E2"/>
    <property type="match status" value="1"/>
</dbReference>
<dbReference type="Pfam" id="PF00179">
    <property type="entry name" value="UQ_con"/>
    <property type="match status" value="1"/>
</dbReference>
<keyword evidence="1" id="KW-1133">Transmembrane helix</keyword>
<dbReference type="AlphaFoldDB" id="A0A8S3R561"/>
<evidence type="ECO:0000313" key="3">
    <source>
        <dbReference type="EMBL" id="CAG2203210.1"/>
    </source>
</evidence>
<comment type="caution">
    <text evidence="3">The sequence shown here is derived from an EMBL/GenBank/DDBJ whole genome shotgun (WGS) entry which is preliminary data.</text>
</comment>
<keyword evidence="3" id="KW-0012">Acyltransferase</keyword>
<feature type="domain" description="UBC core" evidence="2">
    <location>
        <begin position="4"/>
        <end position="158"/>
    </location>
</feature>
<feature type="transmembrane region" description="Helical" evidence="1">
    <location>
        <begin position="299"/>
        <end position="321"/>
    </location>
</feature>
<gene>
    <name evidence="3" type="ORF">MEDL_17728</name>
</gene>
<accession>A0A8S3R561</accession>
<dbReference type="CDD" id="cd23794">
    <property type="entry name" value="UBCc_UBE2F_UBE2M"/>
    <property type="match status" value="1"/>
</dbReference>